<evidence type="ECO:0000259" key="7">
    <source>
        <dbReference type="PROSITE" id="PS50304"/>
    </source>
</evidence>
<dbReference type="PROSITE" id="PS50304">
    <property type="entry name" value="TUDOR"/>
    <property type="match status" value="1"/>
</dbReference>
<comment type="catalytic activity">
    <reaction evidence="1">
        <text>Thiol-dependent hydrolysis of ester, thioester, amide, peptide and isopeptide bonds formed by the C-terminal Gly of ubiquitin (a 76-residue protein attached to proteins as an intracellular targeting signal).</text>
        <dbReference type="EC" id="3.4.19.12"/>
    </reaction>
</comment>
<dbReference type="SUPFAM" id="SSF63748">
    <property type="entry name" value="Tudor/PWWP/MBT"/>
    <property type="match status" value="1"/>
</dbReference>
<keyword evidence="5" id="KW-0378">Hydrolase</keyword>
<dbReference type="GO" id="GO:0061578">
    <property type="term" value="F:K63-linked deubiquitinase activity"/>
    <property type="evidence" value="ECO:0007669"/>
    <property type="project" value="TreeGrafter"/>
</dbReference>
<dbReference type="GO" id="GO:0034122">
    <property type="term" value="P:negative regulation of toll-like receptor signaling pathway"/>
    <property type="evidence" value="ECO:0007669"/>
    <property type="project" value="TreeGrafter"/>
</dbReference>
<feature type="domain" description="Tudor" evidence="7">
    <location>
        <begin position="235"/>
        <end position="295"/>
    </location>
</feature>
<dbReference type="EC" id="3.4.19.12" evidence="2"/>
<dbReference type="Pfam" id="PF02338">
    <property type="entry name" value="OTU"/>
    <property type="match status" value="1"/>
</dbReference>
<evidence type="ECO:0000256" key="3">
    <source>
        <dbReference type="ARBA" id="ARBA00022670"/>
    </source>
</evidence>
<proteinExistence type="predicted"/>
<dbReference type="GO" id="GO:0016579">
    <property type="term" value="P:protein deubiquitination"/>
    <property type="evidence" value="ECO:0007669"/>
    <property type="project" value="TreeGrafter"/>
</dbReference>
<reference evidence="9" key="1">
    <citation type="submission" date="2025-08" db="UniProtKB">
        <authorList>
            <consortium name="Ensembl"/>
        </authorList>
    </citation>
    <scope>IDENTIFICATION</scope>
</reference>
<dbReference type="GeneTree" id="ENSGT00940000178415"/>
<dbReference type="Gene3D" id="3.90.70.80">
    <property type="match status" value="1"/>
</dbReference>
<dbReference type="InterPro" id="IPR003323">
    <property type="entry name" value="OTU_dom"/>
</dbReference>
<dbReference type="GO" id="GO:2000660">
    <property type="term" value="P:negative regulation of interleukin-1-mediated signaling pathway"/>
    <property type="evidence" value="ECO:0007669"/>
    <property type="project" value="TreeGrafter"/>
</dbReference>
<feature type="region of interest" description="Disordered" evidence="6">
    <location>
        <begin position="290"/>
        <end position="342"/>
    </location>
</feature>
<dbReference type="SUPFAM" id="SSF54001">
    <property type="entry name" value="Cysteine proteinases"/>
    <property type="match status" value="1"/>
</dbReference>
<evidence type="ECO:0000256" key="2">
    <source>
        <dbReference type="ARBA" id="ARBA00012759"/>
    </source>
</evidence>
<evidence type="ECO:0000313" key="10">
    <source>
        <dbReference type="Proteomes" id="UP000265160"/>
    </source>
</evidence>
<reference evidence="9" key="2">
    <citation type="submission" date="2025-09" db="UniProtKB">
        <authorList>
            <consortium name="Ensembl"/>
        </authorList>
    </citation>
    <scope>IDENTIFICATION</scope>
</reference>
<feature type="compositionally biased region" description="Basic and acidic residues" evidence="6">
    <location>
        <begin position="298"/>
        <end position="315"/>
    </location>
</feature>
<dbReference type="PANTHER" id="PTHR12419">
    <property type="entry name" value="OTU DOMAIN CONTAINING PROTEIN"/>
    <property type="match status" value="1"/>
</dbReference>
<dbReference type="AlphaFoldDB" id="A0A3P9DUV3"/>
<dbReference type="InterPro" id="IPR050704">
    <property type="entry name" value="Peptidase_C85-like"/>
</dbReference>
<evidence type="ECO:0000256" key="6">
    <source>
        <dbReference type="SAM" id="MobiDB-lite"/>
    </source>
</evidence>
<accession>A0A3P9DUV3</accession>
<sequence length="363" mass="41362">MNRASRKTKLDFVDVRGVEKLMDDYLKSIGLHRKKIAKDGSCLFRAVAEQVLHCQSLHTKVRAKCVEFLKQNRDTYEAFIEGDFEDYLCKLQDPQVKTPHVQLCFLNGNHYDSVYPISRIKNTALCQSVLYELLYEGVFKVDRSYLGSCQRIGRPADLLSDDCMPACPSSDDSDLDVDERFIHLHDNFYWPWRGLPQRVRRSLNPTLLRNVEYDVWHKSKRAQQKLDYCIAAGMQFTVGDRCQVRLEGTNRLYSAVIKEVPANNQPVTVYIEDLGRKQVVPLWSVRPPSDDSGWSKVGNRDKRLSNGHGGGEHVRAHVSAPGSGGRTLKQHSWPPQANVEEQGGAKTSRCVISVCIHQCWITQ</sequence>
<dbReference type="PANTHER" id="PTHR12419:SF9">
    <property type="entry name" value="OTU DOMAIN-CONTAINING PROTEIN 4"/>
    <property type="match status" value="1"/>
</dbReference>
<keyword evidence="5" id="KW-0788">Thiol protease</keyword>
<name>A0A3P9DUV3_9CICH</name>
<keyword evidence="10" id="KW-1185">Reference proteome</keyword>
<keyword evidence="4" id="KW-0833">Ubl conjugation pathway</keyword>
<dbReference type="SMART" id="SM00333">
    <property type="entry name" value="TUDOR"/>
    <property type="match status" value="1"/>
</dbReference>
<evidence type="ECO:0000256" key="4">
    <source>
        <dbReference type="ARBA" id="ARBA00022786"/>
    </source>
</evidence>
<protein>
    <recommendedName>
        <fullName evidence="2">ubiquitinyl hydrolase 1</fullName>
        <ecNumber evidence="2">3.4.19.12</ecNumber>
    </recommendedName>
</protein>
<dbReference type="InterPro" id="IPR038765">
    <property type="entry name" value="Papain-like_cys_pep_sf"/>
</dbReference>
<organism evidence="9 10">
    <name type="scientific">Maylandia zebra</name>
    <name type="common">zebra mbuna</name>
    <dbReference type="NCBI Taxonomy" id="106582"/>
    <lineage>
        <taxon>Eukaryota</taxon>
        <taxon>Metazoa</taxon>
        <taxon>Chordata</taxon>
        <taxon>Craniata</taxon>
        <taxon>Vertebrata</taxon>
        <taxon>Euteleostomi</taxon>
        <taxon>Actinopterygii</taxon>
        <taxon>Neopterygii</taxon>
        <taxon>Teleostei</taxon>
        <taxon>Neoteleostei</taxon>
        <taxon>Acanthomorphata</taxon>
        <taxon>Ovalentaria</taxon>
        <taxon>Cichlomorphae</taxon>
        <taxon>Cichliformes</taxon>
        <taxon>Cichlidae</taxon>
        <taxon>African cichlids</taxon>
        <taxon>Pseudocrenilabrinae</taxon>
        <taxon>Haplochromini</taxon>
        <taxon>Maylandia</taxon>
        <taxon>Maylandia zebra complex</taxon>
    </lineage>
</organism>
<evidence type="ECO:0000259" key="8">
    <source>
        <dbReference type="PROSITE" id="PS50802"/>
    </source>
</evidence>
<dbReference type="GO" id="GO:0004843">
    <property type="term" value="F:cysteine-type deubiquitinase activity"/>
    <property type="evidence" value="ECO:0007669"/>
    <property type="project" value="UniProtKB-EC"/>
</dbReference>
<dbReference type="GO" id="GO:1903093">
    <property type="term" value="P:regulation of protein K48-linked deubiquitination"/>
    <property type="evidence" value="ECO:0007669"/>
    <property type="project" value="TreeGrafter"/>
</dbReference>
<dbReference type="PROSITE" id="PS50802">
    <property type="entry name" value="OTU"/>
    <property type="match status" value="1"/>
</dbReference>
<evidence type="ECO:0000256" key="5">
    <source>
        <dbReference type="ARBA" id="ARBA00022807"/>
    </source>
</evidence>
<dbReference type="Ensembl" id="ENSMZET00005039370.1">
    <property type="protein sequence ID" value="ENSMZEP00005037971.1"/>
    <property type="gene ID" value="ENSMZEG00005028390.1"/>
</dbReference>
<dbReference type="InterPro" id="IPR002999">
    <property type="entry name" value="Tudor"/>
</dbReference>
<evidence type="ECO:0000256" key="1">
    <source>
        <dbReference type="ARBA" id="ARBA00000707"/>
    </source>
</evidence>
<feature type="domain" description="OTU" evidence="8">
    <location>
        <begin position="31"/>
        <end position="117"/>
    </location>
</feature>
<keyword evidence="3" id="KW-0645">Protease</keyword>
<dbReference type="Proteomes" id="UP000265160">
    <property type="component" value="Unplaced"/>
</dbReference>
<dbReference type="GO" id="GO:0006508">
    <property type="term" value="P:proteolysis"/>
    <property type="evidence" value="ECO:0007669"/>
    <property type="project" value="UniProtKB-KW"/>
</dbReference>
<evidence type="ECO:0000313" key="9">
    <source>
        <dbReference type="Ensembl" id="ENSMZEP00005037971.1"/>
    </source>
</evidence>
<dbReference type="Gene3D" id="2.30.30.140">
    <property type="match status" value="1"/>
</dbReference>